<dbReference type="GO" id="GO:0003735">
    <property type="term" value="F:structural constituent of ribosome"/>
    <property type="evidence" value="ECO:0007669"/>
    <property type="project" value="TreeGrafter"/>
</dbReference>
<organism evidence="5 7">
    <name type="scientific">Sulfodiicoccus acidiphilus</name>
    <dbReference type="NCBI Taxonomy" id="1670455"/>
    <lineage>
        <taxon>Archaea</taxon>
        <taxon>Thermoproteota</taxon>
        <taxon>Thermoprotei</taxon>
        <taxon>Sulfolobales</taxon>
        <taxon>Sulfolobaceae</taxon>
        <taxon>Sulfodiicoccus</taxon>
    </lineage>
</organism>
<evidence type="ECO:0000313" key="5">
    <source>
        <dbReference type="EMBL" id="BBD71915.1"/>
    </source>
</evidence>
<evidence type="ECO:0000313" key="6">
    <source>
        <dbReference type="EMBL" id="GGT91428.1"/>
    </source>
</evidence>
<dbReference type="Gene3D" id="3.30.1390.20">
    <property type="entry name" value="Ribosomal protein L30, ferredoxin-like fold domain"/>
    <property type="match status" value="1"/>
</dbReference>
<dbReference type="EMBL" id="BMQS01000005">
    <property type="protein sequence ID" value="GGT91428.1"/>
    <property type="molecule type" value="Genomic_DNA"/>
</dbReference>
<reference evidence="6" key="1">
    <citation type="journal article" date="2014" name="Int. J. Syst. Evol. Microbiol.">
        <title>Complete genome sequence of Corynebacterium casei LMG S-19264T (=DSM 44701T), isolated from a smear-ripened cheese.</title>
        <authorList>
            <consortium name="US DOE Joint Genome Institute (JGI-PGF)"/>
            <person name="Walter F."/>
            <person name="Albersmeier A."/>
            <person name="Kalinowski J."/>
            <person name="Ruckert C."/>
        </authorList>
    </citation>
    <scope>NUCLEOTIDE SEQUENCE</scope>
    <source>
        <strain evidence="6">JCM 31740</strain>
    </source>
</reference>
<comment type="similarity">
    <text evidence="1">Belongs to the universal ribosomal protein uL30 family.</text>
</comment>
<dbReference type="AlphaFoldDB" id="A0A348B163"/>
<keyword evidence="7" id="KW-1185">Reference proteome</keyword>
<dbReference type="PANTHER" id="PTHR11524">
    <property type="entry name" value="60S RIBOSOMAL PROTEIN L7"/>
    <property type="match status" value="1"/>
</dbReference>
<keyword evidence="2 5" id="KW-0689">Ribosomal protein</keyword>
<dbReference type="PANTHER" id="PTHR11524:SF16">
    <property type="entry name" value="LARGE RIBOSOMAL SUBUNIT PROTEIN UL30"/>
    <property type="match status" value="1"/>
</dbReference>
<reference evidence="6" key="4">
    <citation type="submission" date="2020-09" db="EMBL/GenBank/DDBJ databases">
        <authorList>
            <person name="Sun Q."/>
            <person name="Ohkuma M."/>
        </authorList>
    </citation>
    <scope>NUCLEOTIDE SEQUENCE</scope>
    <source>
        <strain evidence="6">JCM 31740</strain>
    </source>
</reference>
<sequence length="145" mass="16187">MNVELLGVVRIRGVAGTPWKIQLALSELRLHRTFNATFVGSTPAVKGLLKVVEPYVTWGELDEEVFRQMVSKSLARQLSKEELEKVLTNIREGKVEGDASGLVKLPVRLHPPSGGFKGKISRPYKARGEFGYRGKAINELLIRMM</sequence>
<evidence type="ECO:0000256" key="1">
    <source>
        <dbReference type="ARBA" id="ARBA00007594"/>
    </source>
</evidence>
<evidence type="ECO:0000256" key="3">
    <source>
        <dbReference type="ARBA" id="ARBA00023274"/>
    </source>
</evidence>
<dbReference type="InterPro" id="IPR018038">
    <property type="entry name" value="Ribosomal_uL30_CS"/>
</dbReference>
<dbReference type="OrthoDB" id="6379at2157"/>
<dbReference type="SUPFAM" id="SSF55129">
    <property type="entry name" value="Ribosomal protein L30p/L7e"/>
    <property type="match status" value="1"/>
</dbReference>
<protein>
    <submittedName>
        <fullName evidence="5">50S ribosomal protein L30</fullName>
    </submittedName>
</protein>
<dbReference type="Proteomes" id="UP000276741">
    <property type="component" value="Chromosome"/>
</dbReference>
<dbReference type="InterPro" id="IPR036919">
    <property type="entry name" value="Ribo_uL30_ferredoxin-like_sf"/>
</dbReference>
<dbReference type="PROSITE" id="PS00634">
    <property type="entry name" value="RIBOSOMAL_L30"/>
    <property type="match status" value="1"/>
</dbReference>
<reference evidence="5" key="3">
    <citation type="journal article" date="2019" name="BMC Res. Notes">
        <title>Complete genome sequence of the Sulfodiicoccus acidiphilus strain HS-1T, the first crenarchaeon that lacks polB3, isolated from an acidic hot spring in Ohwaku-dani, Hakone, Japan.</title>
        <authorList>
            <person name="Sakai H.D."/>
            <person name="Kurosawa N."/>
        </authorList>
    </citation>
    <scope>NUCLEOTIDE SEQUENCE</scope>
    <source>
        <strain evidence="5">HS-1</strain>
    </source>
</reference>
<dbReference type="GO" id="GO:0022625">
    <property type="term" value="C:cytosolic large ribosomal subunit"/>
    <property type="evidence" value="ECO:0007669"/>
    <property type="project" value="TreeGrafter"/>
</dbReference>
<dbReference type="KEGG" id="sacd:HS1genome_0304"/>
<evidence type="ECO:0000313" key="7">
    <source>
        <dbReference type="Proteomes" id="UP000276741"/>
    </source>
</evidence>
<dbReference type="EMBL" id="AP018553">
    <property type="protein sequence ID" value="BBD71915.1"/>
    <property type="molecule type" value="Genomic_DNA"/>
</dbReference>
<evidence type="ECO:0000256" key="2">
    <source>
        <dbReference type="ARBA" id="ARBA00022980"/>
    </source>
</evidence>
<gene>
    <name evidence="6" type="ORF">GCM10007116_06430</name>
    <name evidence="5" type="ORF">HS1genome_0304</name>
</gene>
<proteinExistence type="inferred from homology"/>
<evidence type="ECO:0000259" key="4">
    <source>
        <dbReference type="Pfam" id="PF00327"/>
    </source>
</evidence>
<dbReference type="InterPro" id="IPR035808">
    <property type="entry name" value="Ribosomal_uL30_euk_arc"/>
</dbReference>
<keyword evidence="3" id="KW-0687">Ribonucleoprotein</keyword>
<dbReference type="Proteomes" id="UP000616143">
    <property type="component" value="Unassembled WGS sequence"/>
</dbReference>
<dbReference type="CDD" id="cd01657">
    <property type="entry name" value="Ribosomal_L7_archeal_euk"/>
    <property type="match status" value="1"/>
</dbReference>
<dbReference type="GO" id="GO:0000463">
    <property type="term" value="P:maturation of LSU-rRNA from tricistronic rRNA transcript (SSU-rRNA, 5.8S rRNA, LSU-rRNA)"/>
    <property type="evidence" value="ECO:0007669"/>
    <property type="project" value="TreeGrafter"/>
</dbReference>
<name>A0A348B163_9CREN</name>
<dbReference type="InterPro" id="IPR016082">
    <property type="entry name" value="Ribosomal_uL30_ferredoxin-like"/>
</dbReference>
<accession>A0A348B163</accession>
<dbReference type="Pfam" id="PF00327">
    <property type="entry name" value="Ribosomal_L30"/>
    <property type="match status" value="1"/>
</dbReference>
<dbReference type="GO" id="GO:0003723">
    <property type="term" value="F:RNA binding"/>
    <property type="evidence" value="ECO:0007669"/>
    <property type="project" value="TreeGrafter"/>
</dbReference>
<feature type="domain" description="Large ribosomal subunit protein uL30-like ferredoxin-like fold" evidence="4">
    <location>
        <begin position="8"/>
        <end position="56"/>
    </location>
</feature>
<dbReference type="Gene3D" id="1.10.15.30">
    <property type="match status" value="1"/>
</dbReference>
<dbReference type="InterPro" id="IPR039699">
    <property type="entry name" value="Ribosomal_uL30"/>
</dbReference>
<reference evidence="7" key="2">
    <citation type="submission" date="2018-04" db="EMBL/GenBank/DDBJ databases">
        <title>Complete genome sequence of Sulfodiicoccus acidiphilus strain HS-1.</title>
        <authorList>
            <person name="Sakai H.D."/>
            <person name="Kurosawa N."/>
        </authorList>
    </citation>
    <scope>NUCLEOTIDE SEQUENCE [LARGE SCALE GENOMIC DNA]</scope>
    <source>
        <strain evidence="7">HS-1</strain>
    </source>
</reference>